<organism evidence="5 6">
    <name type="scientific">Streptomyces ovatisporus</name>
    <dbReference type="NCBI Taxonomy" id="1128682"/>
    <lineage>
        <taxon>Bacteria</taxon>
        <taxon>Bacillati</taxon>
        <taxon>Actinomycetota</taxon>
        <taxon>Actinomycetes</taxon>
        <taxon>Kitasatosporales</taxon>
        <taxon>Streptomycetaceae</taxon>
        <taxon>Streptomyces</taxon>
    </lineage>
</organism>
<dbReference type="RefSeq" id="WP_386446353.1">
    <property type="nucleotide sequence ID" value="NZ_JBHSFH010000006.1"/>
</dbReference>
<feature type="domain" description="LamG-like jellyroll fold" evidence="4">
    <location>
        <begin position="473"/>
        <end position="612"/>
    </location>
</feature>
<sequence>MSDPDLVALVRAGGELTETALIELNERHFDAVRAFAAVCLNDHAAPDQLADTAWRRTLWPHEAGPDRAVRPHALTHVLEAAAGIANWDQRGALDARLAMWLDRHLAATPDRGVSGGDFGPIHHGSVTARAFCSLPANLQAVMWHHWVEHAGSASIARLLGSDSRGAREISLLISRAYRDFYHAYEQIHLDGMTDYCRPFHRMVMAYVEHKGGNTADVVPHLQQCAYCSRAVAELERMRVDFGELLAGALLPWGGQEYVASRRTARTSAAIAAPVLGRLDDLPRSPALPEAPPAPPRSRRAPEGAGRGAPRVAGPAGRKAVRYSVPARRLTQAIASLGVCSLAVVFTSAQGFGPRLPQLVGGPPAKEVPPDPAPSESSTDGPSGSATKSPSPSGSAGRASKAPEGDESAPAVRGAAVEWLFKSVKDGVAEDSSGNNRDGTLVGDPLPKPLEKSGAAFFGQQSVTSQGPVLDTDGSFSVSARVMLRNKDEYQTVASQDGAEISSFQLQYDPVEDRWEMRMHREDTLTSRADEAESDTAPRTGEWTALTGVWDAADEQIRLYVDGQLQDTVDRDKDRSREGDFAVGRARLGDQFIRGFEGNIQDVRAFPKALTSAEARRLASGQ</sequence>
<evidence type="ECO:0000313" key="5">
    <source>
        <dbReference type="EMBL" id="MFC4494737.1"/>
    </source>
</evidence>
<protein>
    <submittedName>
        <fullName evidence="5">LamG-like jellyroll fold domain-containing protein</fullName>
    </submittedName>
</protein>
<dbReference type="InterPro" id="IPR006558">
    <property type="entry name" value="LamG-like"/>
</dbReference>
<dbReference type="Pfam" id="PF13385">
    <property type="entry name" value="Laminin_G_3"/>
    <property type="match status" value="1"/>
</dbReference>
<name>A0ABV9A4B1_9ACTN</name>
<keyword evidence="2" id="KW-1015">Disulfide bond</keyword>
<comment type="caution">
    <text evidence="5">The sequence shown here is derived from an EMBL/GenBank/DDBJ whole genome shotgun (WGS) entry which is preliminary data.</text>
</comment>
<dbReference type="Gene3D" id="2.60.120.200">
    <property type="match status" value="1"/>
</dbReference>
<feature type="region of interest" description="Disordered" evidence="3">
    <location>
        <begin position="280"/>
        <end position="318"/>
    </location>
</feature>
<gene>
    <name evidence="5" type="ORF">ACFPA8_11400</name>
</gene>
<feature type="compositionally biased region" description="Low complexity" evidence="3">
    <location>
        <begin position="387"/>
        <end position="401"/>
    </location>
</feature>
<evidence type="ECO:0000256" key="3">
    <source>
        <dbReference type="SAM" id="MobiDB-lite"/>
    </source>
</evidence>
<reference evidence="6" key="1">
    <citation type="journal article" date="2019" name="Int. J. Syst. Evol. Microbiol.">
        <title>The Global Catalogue of Microorganisms (GCM) 10K type strain sequencing project: providing services to taxonomists for standard genome sequencing and annotation.</title>
        <authorList>
            <consortium name="The Broad Institute Genomics Platform"/>
            <consortium name="The Broad Institute Genome Sequencing Center for Infectious Disease"/>
            <person name="Wu L."/>
            <person name="Ma J."/>
        </authorList>
    </citation>
    <scope>NUCLEOTIDE SEQUENCE [LARGE SCALE GENOMIC DNA]</scope>
    <source>
        <strain evidence="6">CGMCC 4.7357</strain>
    </source>
</reference>
<dbReference type="SUPFAM" id="SSF49899">
    <property type="entry name" value="Concanavalin A-like lectins/glucanases"/>
    <property type="match status" value="1"/>
</dbReference>
<accession>A0ABV9A4B1</accession>
<feature type="region of interest" description="Disordered" evidence="3">
    <location>
        <begin position="352"/>
        <end position="410"/>
    </location>
</feature>
<evidence type="ECO:0000256" key="1">
    <source>
        <dbReference type="ARBA" id="ARBA00022729"/>
    </source>
</evidence>
<dbReference type="InterPro" id="IPR013320">
    <property type="entry name" value="ConA-like_dom_sf"/>
</dbReference>
<feature type="compositionally biased region" description="Polar residues" evidence="3">
    <location>
        <begin position="374"/>
        <end position="386"/>
    </location>
</feature>
<keyword evidence="6" id="KW-1185">Reference proteome</keyword>
<dbReference type="SMART" id="SM00560">
    <property type="entry name" value="LamGL"/>
    <property type="match status" value="1"/>
</dbReference>
<evidence type="ECO:0000256" key="2">
    <source>
        <dbReference type="ARBA" id="ARBA00023157"/>
    </source>
</evidence>
<feature type="region of interest" description="Disordered" evidence="3">
    <location>
        <begin position="427"/>
        <end position="447"/>
    </location>
</feature>
<proteinExistence type="predicted"/>
<dbReference type="EMBL" id="JBHSFH010000006">
    <property type="protein sequence ID" value="MFC4494737.1"/>
    <property type="molecule type" value="Genomic_DNA"/>
</dbReference>
<feature type="compositionally biased region" description="Low complexity" evidence="3">
    <location>
        <begin position="307"/>
        <end position="317"/>
    </location>
</feature>
<evidence type="ECO:0000313" key="6">
    <source>
        <dbReference type="Proteomes" id="UP001595997"/>
    </source>
</evidence>
<dbReference type="Proteomes" id="UP001595997">
    <property type="component" value="Unassembled WGS sequence"/>
</dbReference>
<evidence type="ECO:0000259" key="4">
    <source>
        <dbReference type="SMART" id="SM00560"/>
    </source>
</evidence>
<keyword evidence="1" id="KW-0732">Signal</keyword>